<dbReference type="Pfam" id="PF00005">
    <property type="entry name" value="ABC_tran"/>
    <property type="match status" value="1"/>
</dbReference>
<accession>A0ABV3AXS6</accession>
<gene>
    <name evidence="6" type="ORF">ABZ931_11790</name>
</gene>
<dbReference type="CDD" id="cd03255">
    <property type="entry name" value="ABC_MJ0796_LolCDE_FtsE"/>
    <property type="match status" value="1"/>
</dbReference>
<evidence type="ECO:0000256" key="4">
    <source>
        <dbReference type="SAM" id="MobiDB-lite"/>
    </source>
</evidence>
<feature type="domain" description="ABC transporter" evidence="5">
    <location>
        <begin position="10"/>
        <end position="247"/>
    </location>
</feature>
<evidence type="ECO:0000256" key="1">
    <source>
        <dbReference type="ARBA" id="ARBA00022448"/>
    </source>
</evidence>
<evidence type="ECO:0000259" key="5">
    <source>
        <dbReference type="PROSITE" id="PS50893"/>
    </source>
</evidence>
<feature type="region of interest" description="Disordered" evidence="4">
    <location>
        <begin position="236"/>
        <end position="266"/>
    </location>
</feature>
<evidence type="ECO:0000313" key="7">
    <source>
        <dbReference type="Proteomes" id="UP001551189"/>
    </source>
</evidence>
<dbReference type="RefSeq" id="WP_359694097.1">
    <property type="nucleotide sequence ID" value="NZ_JBEYXT010000039.1"/>
</dbReference>
<dbReference type="Gene3D" id="3.40.50.300">
    <property type="entry name" value="P-loop containing nucleotide triphosphate hydrolases"/>
    <property type="match status" value="1"/>
</dbReference>
<keyword evidence="3 6" id="KW-0067">ATP-binding</keyword>
<dbReference type="GO" id="GO:0005524">
    <property type="term" value="F:ATP binding"/>
    <property type="evidence" value="ECO:0007669"/>
    <property type="project" value="UniProtKB-KW"/>
</dbReference>
<evidence type="ECO:0000313" key="6">
    <source>
        <dbReference type="EMBL" id="MEU6801681.1"/>
    </source>
</evidence>
<dbReference type="PROSITE" id="PS50893">
    <property type="entry name" value="ABC_TRANSPORTER_2"/>
    <property type="match status" value="1"/>
</dbReference>
<evidence type="ECO:0000256" key="2">
    <source>
        <dbReference type="ARBA" id="ARBA00022741"/>
    </source>
</evidence>
<keyword evidence="2" id="KW-0547">Nucleotide-binding</keyword>
<proteinExistence type="predicted"/>
<dbReference type="PANTHER" id="PTHR24220:SF659">
    <property type="entry name" value="TRANSPORTER, PUTATIVE-RELATED"/>
    <property type="match status" value="1"/>
</dbReference>
<dbReference type="InterPro" id="IPR015854">
    <property type="entry name" value="ABC_transpr_LolD-like"/>
</dbReference>
<sequence>MNGAVAAPVIDIREVSRAYGGEGPPALSGVTLSVRAGEAVSVIGPSGSGKSTLLNLIAGLDRPSSGSVTVDGVRVDELNEAGSARYRRAKVGMVFQFFNLLDDLTVGDNVLLPAQLAGMPGGEARRRAASLLEYLRVDRHTHAYPGRLSGGERQRVAVARALMNRPALLLADEPTGALDTASGEDVRRLLTDLHADGQTIVLVTHDLDLARSCAQRTVELVDGRIVRDVTVDGAGADAGGAGDDWGGGPPGGPGRRPGGGVAGVGW</sequence>
<keyword evidence="1" id="KW-0813">Transport</keyword>
<dbReference type="Proteomes" id="UP001551189">
    <property type="component" value="Unassembled WGS sequence"/>
</dbReference>
<keyword evidence="7" id="KW-1185">Reference proteome</keyword>
<dbReference type="SMART" id="SM00382">
    <property type="entry name" value="AAA"/>
    <property type="match status" value="1"/>
</dbReference>
<reference evidence="6 7" key="1">
    <citation type="submission" date="2024-06" db="EMBL/GenBank/DDBJ databases">
        <title>The Natural Products Discovery Center: Release of the First 8490 Sequenced Strains for Exploring Actinobacteria Biosynthetic Diversity.</title>
        <authorList>
            <person name="Kalkreuter E."/>
            <person name="Kautsar S.A."/>
            <person name="Yang D."/>
            <person name="Bader C.D."/>
            <person name="Teijaro C.N."/>
            <person name="Fluegel L."/>
            <person name="Davis C.M."/>
            <person name="Simpson J.R."/>
            <person name="Lauterbach L."/>
            <person name="Steele A.D."/>
            <person name="Gui C."/>
            <person name="Meng S."/>
            <person name="Li G."/>
            <person name="Viehrig K."/>
            <person name="Ye F."/>
            <person name="Su P."/>
            <person name="Kiefer A.F."/>
            <person name="Nichols A."/>
            <person name="Cepeda A.J."/>
            <person name="Yan W."/>
            <person name="Fan B."/>
            <person name="Jiang Y."/>
            <person name="Adhikari A."/>
            <person name="Zheng C.-J."/>
            <person name="Schuster L."/>
            <person name="Cowan T.M."/>
            <person name="Smanski M.J."/>
            <person name="Chevrette M.G."/>
            <person name="De Carvalho L.P.S."/>
            <person name="Shen B."/>
        </authorList>
    </citation>
    <scope>NUCLEOTIDE SEQUENCE [LARGE SCALE GENOMIC DNA]</scope>
    <source>
        <strain evidence="6 7">NPDC046851</strain>
    </source>
</reference>
<dbReference type="InterPro" id="IPR017871">
    <property type="entry name" value="ABC_transporter-like_CS"/>
</dbReference>
<dbReference type="PANTHER" id="PTHR24220">
    <property type="entry name" value="IMPORT ATP-BINDING PROTEIN"/>
    <property type="match status" value="1"/>
</dbReference>
<dbReference type="EMBL" id="JBEYXT010000039">
    <property type="protein sequence ID" value="MEU6801681.1"/>
    <property type="molecule type" value="Genomic_DNA"/>
</dbReference>
<dbReference type="InterPro" id="IPR017911">
    <property type="entry name" value="MacB-like_ATP-bd"/>
</dbReference>
<dbReference type="InterPro" id="IPR003593">
    <property type="entry name" value="AAA+_ATPase"/>
</dbReference>
<dbReference type="SUPFAM" id="SSF52540">
    <property type="entry name" value="P-loop containing nucleoside triphosphate hydrolases"/>
    <property type="match status" value="1"/>
</dbReference>
<dbReference type="InterPro" id="IPR003439">
    <property type="entry name" value="ABC_transporter-like_ATP-bd"/>
</dbReference>
<dbReference type="InterPro" id="IPR027417">
    <property type="entry name" value="P-loop_NTPase"/>
</dbReference>
<name>A0ABV3AXS6_9ACTN</name>
<comment type="caution">
    <text evidence="6">The sequence shown here is derived from an EMBL/GenBank/DDBJ whole genome shotgun (WGS) entry which is preliminary data.</text>
</comment>
<evidence type="ECO:0000256" key="3">
    <source>
        <dbReference type="ARBA" id="ARBA00022840"/>
    </source>
</evidence>
<dbReference type="PROSITE" id="PS00211">
    <property type="entry name" value="ABC_TRANSPORTER_1"/>
    <property type="match status" value="1"/>
</dbReference>
<organism evidence="6 7">
    <name type="scientific">Streptomyces neyagawaensis</name>
    <dbReference type="NCBI Taxonomy" id="42238"/>
    <lineage>
        <taxon>Bacteria</taxon>
        <taxon>Bacillati</taxon>
        <taxon>Actinomycetota</taxon>
        <taxon>Actinomycetes</taxon>
        <taxon>Kitasatosporales</taxon>
        <taxon>Streptomycetaceae</taxon>
        <taxon>Streptomyces</taxon>
    </lineage>
</organism>
<protein>
    <submittedName>
        <fullName evidence="6">ABC transporter ATP-binding protein</fullName>
    </submittedName>
</protein>